<proteinExistence type="predicted"/>
<evidence type="ECO:0000313" key="2">
    <source>
        <dbReference type="EMBL" id="NLV08356.1"/>
    </source>
</evidence>
<comment type="caution">
    <text evidence="2">The sequence shown here is derived from an EMBL/GenBank/DDBJ whole genome shotgun (WGS) entry which is preliminary data.</text>
</comment>
<feature type="region of interest" description="Disordered" evidence="1">
    <location>
        <begin position="71"/>
        <end position="96"/>
    </location>
</feature>
<evidence type="ECO:0000313" key="3">
    <source>
        <dbReference type="Proteomes" id="UP000608662"/>
    </source>
</evidence>
<dbReference type="Gene3D" id="1.10.10.60">
    <property type="entry name" value="Homeodomain-like"/>
    <property type="match status" value="1"/>
</dbReference>
<sequence>MTDHDSQTATRQIQAAIVAALNLQTFAPAAHTEAQYLRAALEDGFDVADLATAHEVSKRTIYRHLDRHGIDYDQPPSNGPARQLWNAHPDAVPSDD</sequence>
<dbReference type="Proteomes" id="UP000608662">
    <property type="component" value="Unassembled WGS sequence"/>
</dbReference>
<reference evidence="2" key="1">
    <citation type="submission" date="2019-12" db="EMBL/GenBank/DDBJ databases">
        <title>Whole-genome sequence of Halomicrobium mukohataei pws1.</title>
        <authorList>
            <person name="Verma D.K."/>
            <person name="Gopal K."/>
            <person name="Prasad E.S."/>
        </authorList>
    </citation>
    <scope>NUCLEOTIDE SEQUENCE</scope>
    <source>
        <strain evidence="2">Pws1</strain>
    </source>
</reference>
<gene>
    <name evidence="2" type="ORF">GOC74_00145</name>
</gene>
<dbReference type="OrthoDB" id="220750at2157"/>
<protein>
    <submittedName>
        <fullName evidence="2">Uncharacterized protein</fullName>
    </submittedName>
</protein>
<accession>A0A847U6X2</accession>
<organism evidence="2 3">
    <name type="scientific">Halomicrobium mukohataei</name>
    <dbReference type="NCBI Taxonomy" id="57705"/>
    <lineage>
        <taxon>Archaea</taxon>
        <taxon>Methanobacteriati</taxon>
        <taxon>Methanobacteriota</taxon>
        <taxon>Stenosarchaea group</taxon>
        <taxon>Halobacteria</taxon>
        <taxon>Halobacteriales</taxon>
        <taxon>Haloarculaceae</taxon>
        <taxon>Halomicrobium</taxon>
    </lineage>
</organism>
<name>A0A847U6X2_9EURY</name>
<dbReference type="EMBL" id="WOYG01000001">
    <property type="protein sequence ID" value="NLV08356.1"/>
    <property type="molecule type" value="Genomic_DNA"/>
</dbReference>
<evidence type="ECO:0000256" key="1">
    <source>
        <dbReference type="SAM" id="MobiDB-lite"/>
    </source>
</evidence>
<dbReference type="AlphaFoldDB" id="A0A847U6X2"/>
<dbReference type="RefSeq" id="WP_170092391.1">
    <property type="nucleotide sequence ID" value="NZ_WOYG01000001.1"/>
</dbReference>